<sequence length="104" mass="12763">MQLKSGTKWLFMMKQVQHAMTEPSTWVNQDPSSTTRRELEPSLKHVREIDYDEDVLEEIFEYRYKMTEVPESEYDSNAMYMIKNWSEDKRIFYIYHKRFPVPKK</sequence>
<name>A0ABQ5EX76_9ASTR</name>
<reference evidence="1" key="1">
    <citation type="journal article" date="2022" name="Int. J. Mol. Sci.">
        <title>Draft Genome of Tanacetum Coccineum: Genomic Comparison of Closely Related Tanacetum-Family Plants.</title>
        <authorList>
            <person name="Yamashiro T."/>
            <person name="Shiraishi A."/>
            <person name="Nakayama K."/>
            <person name="Satake H."/>
        </authorList>
    </citation>
    <scope>NUCLEOTIDE SEQUENCE</scope>
</reference>
<keyword evidence="2" id="KW-1185">Reference proteome</keyword>
<dbReference type="EMBL" id="BQNB010016776">
    <property type="protein sequence ID" value="GJT55651.1"/>
    <property type="molecule type" value="Genomic_DNA"/>
</dbReference>
<accession>A0ABQ5EX76</accession>
<proteinExistence type="predicted"/>
<gene>
    <name evidence="1" type="ORF">Tco_0990705</name>
</gene>
<reference evidence="1" key="2">
    <citation type="submission" date="2022-01" db="EMBL/GenBank/DDBJ databases">
        <authorList>
            <person name="Yamashiro T."/>
            <person name="Shiraishi A."/>
            <person name="Satake H."/>
            <person name="Nakayama K."/>
        </authorList>
    </citation>
    <scope>NUCLEOTIDE SEQUENCE</scope>
</reference>
<organism evidence="1 2">
    <name type="scientific">Tanacetum coccineum</name>
    <dbReference type="NCBI Taxonomy" id="301880"/>
    <lineage>
        <taxon>Eukaryota</taxon>
        <taxon>Viridiplantae</taxon>
        <taxon>Streptophyta</taxon>
        <taxon>Embryophyta</taxon>
        <taxon>Tracheophyta</taxon>
        <taxon>Spermatophyta</taxon>
        <taxon>Magnoliopsida</taxon>
        <taxon>eudicotyledons</taxon>
        <taxon>Gunneridae</taxon>
        <taxon>Pentapetalae</taxon>
        <taxon>asterids</taxon>
        <taxon>campanulids</taxon>
        <taxon>Asterales</taxon>
        <taxon>Asteraceae</taxon>
        <taxon>Asteroideae</taxon>
        <taxon>Anthemideae</taxon>
        <taxon>Anthemidinae</taxon>
        <taxon>Tanacetum</taxon>
    </lineage>
</organism>
<evidence type="ECO:0000313" key="1">
    <source>
        <dbReference type="EMBL" id="GJT55651.1"/>
    </source>
</evidence>
<dbReference type="Proteomes" id="UP001151760">
    <property type="component" value="Unassembled WGS sequence"/>
</dbReference>
<comment type="caution">
    <text evidence="1">The sequence shown here is derived from an EMBL/GenBank/DDBJ whole genome shotgun (WGS) entry which is preliminary data.</text>
</comment>
<protein>
    <submittedName>
        <fullName evidence="1">Uncharacterized protein</fullName>
    </submittedName>
</protein>
<evidence type="ECO:0000313" key="2">
    <source>
        <dbReference type="Proteomes" id="UP001151760"/>
    </source>
</evidence>